<keyword evidence="1" id="KW-1133">Transmembrane helix</keyword>
<protein>
    <recommendedName>
        <fullName evidence="4">ARC6 IMS domain-containing protein</fullName>
    </recommendedName>
</protein>
<sequence length="184" mass="21151">MDSKNVAVGVLIFFTFTMLGGLLGIFVGDSLCDRAQVQSYAAYSQQETDEDTEEALEEVEELPPIEIANLNDLNHVLDLWKEIVLRTSQGNLERREASRIIYTMSSEIYKRNIPEEFCLYRLKNIIVDNGQGQLKELTYSNITYDGEEIAYVDVTENYENITYAYKLKFVKENNNWCFAAQLEG</sequence>
<dbReference type="Proteomes" id="UP000886818">
    <property type="component" value="Chromosome"/>
</dbReference>
<keyword evidence="3" id="KW-1185">Reference proteome</keyword>
<evidence type="ECO:0000256" key="1">
    <source>
        <dbReference type="SAM" id="Phobius"/>
    </source>
</evidence>
<evidence type="ECO:0000313" key="2">
    <source>
        <dbReference type="EMBL" id="QXM06423.1"/>
    </source>
</evidence>
<organism evidence="2 3">
    <name type="scientific">Crassaminicella indica</name>
    <dbReference type="NCBI Taxonomy" id="2855394"/>
    <lineage>
        <taxon>Bacteria</taxon>
        <taxon>Bacillati</taxon>
        <taxon>Bacillota</taxon>
        <taxon>Clostridia</taxon>
        <taxon>Eubacteriales</taxon>
        <taxon>Clostridiaceae</taxon>
        <taxon>Crassaminicella</taxon>
    </lineage>
</organism>
<keyword evidence="1" id="KW-0812">Transmembrane</keyword>
<name>A0ABX8RBM2_9CLOT</name>
<gene>
    <name evidence="2" type="ORF">KVH43_01215</name>
</gene>
<keyword evidence="1" id="KW-0472">Membrane</keyword>
<proteinExistence type="predicted"/>
<evidence type="ECO:0000313" key="3">
    <source>
        <dbReference type="Proteomes" id="UP000886818"/>
    </source>
</evidence>
<dbReference type="RefSeq" id="WP_218283119.1">
    <property type="nucleotide sequence ID" value="NZ_CP078093.1"/>
</dbReference>
<reference evidence="2" key="1">
    <citation type="submission" date="2021-07" db="EMBL/GenBank/DDBJ databases">
        <title>Complete genome sequence of Crassaminicella sp. 143-21, isolated from a deep-sea hydrothermal vent.</title>
        <authorList>
            <person name="Li X."/>
        </authorList>
    </citation>
    <scope>NUCLEOTIDE SEQUENCE</scope>
    <source>
        <strain evidence="2">143-21</strain>
    </source>
</reference>
<feature type="transmembrane region" description="Helical" evidence="1">
    <location>
        <begin position="6"/>
        <end position="27"/>
    </location>
</feature>
<accession>A0ABX8RBM2</accession>
<evidence type="ECO:0008006" key="4">
    <source>
        <dbReference type="Google" id="ProtNLM"/>
    </source>
</evidence>
<dbReference type="EMBL" id="CP078093">
    <property type="protein sequence ID" value="QXM06423.1"/>
    <property type="molecule type" value="Genomic_DNA"/>
</dbReference>